<reference evidence="2" key="1">
    <citation type="journal article" date="2019" name="Int. J. Syst. Evol. Microbiol.">
        <title>The Global Catalogue of Microorganisms (GCM) 10K type strain sequencing project: providing services to taxonomists for standard genome sequencing and annotation.</title>
        <authorList>
            <consortium name="The Broad Institute Genomics Platform"/>
            <consortium name="The Broad Institute Genome Sequencing Center for Infectious Disease"/>
            <person name="Wu L."/>
            <person name="Ma J."/>
        </authorList>
    </citation>
    <scope>NUCLEOTIDE SEQUENCE [LARGE SCALE GENOMIC DNA]</scope>
    <source>
        <strain evidence="2">JCM 17939</strain>
    </source>
</reference>
<organism evidence="1 2">
    <name type="scientific">Actinoallomurus vinaceus</name>
    <dbReference type="NCBI Taxonomy" id="1080074"/>
    <lineage>
        <taxon>Bacteria</taxon>
        <taxon>Bacillati</taxon>
        <taxon>Actinomycetota</taxon>
        <taxon>Actinomycetes</taxon>
        <taxon>Streptosporangiales</taxon>
        <taxon>Thermomonosporaceae</taxon>
        <taxon>Actinoallomurus</taxon>
    </lineage>
</organism>
<dbReference type="Proteomes" id="UP001501442">
    <property type="component" value="Unassembled WGS sequence"/>
</dbReference>
<dbReference type="EMBL" id="BAABHK010000019">
    <property type="protein sequence ID" value="GAA4637256.1"/>
    <property type="molecule type" value="Genomic_DNA"/>
</dbReference>
<keyword evidence="2" id="KW-1185">Reference proteome</keyword>
<evidence type="ECO:0000313" key="2">
    <source>
        <dbReference type="Proteomes" id="UP001501442"/>
    </source>
</evidence>
<protein>
    <submittedName>
        <fullName evidence="1">Uncharacterized protein</fullName>
    </submittedName>
</protein>
<evidence type="ECO:0000313" key="1">
    <source>
        <dbReference type="EMBL" id="GAA4637256.1"/>
    </source>
</evidence>
<sequence length="67" mass="7438">MADFLQNSRQVLSIGLRPDLLNDDAWELLDQTQAFIAGRLDGILAITGDGVYDRDLQLRVHLGESPT</sequence>
<proteinExistence type="predicted"/>
<gene>
    <name evidence="1" type="ORF">GCM10023196_090330</name>
</gene>
<comment type="caution">
    <text evidence="1">The sequence shown here is derived from an EMBL/GenBank/DDBJ whole genome shotgun (WGS) entry which is preliminary data.</text>
</comment>
<accession>A0ABP8USW1</accession>
<name>A0ABP8USW1_9ACTN</name>